<sequence>HEAVIRNNIPVVLLEGTGKCCDLFAKVYHLYNEYHQDSKKSHKKKKVFQLGQDEYIKNRIRQKVQIMLNDVNSMSSSSLIEENLTVTTKDYFELIYECIVTH</sequence>
<feature type="non-terminal residue" evidence="1">
    <location>
        <position position="1"/>
    </location>
</feature>
<dbReference type="AlphaFoldDB" id="A0A820SFL4"/>
<protein>
    <submittedName>
        <fullName evidence="1">Uncharacterized protein</fullName>
    </submittedName>
</protein>
<organism evidence="1 2">
    <name type="scientific">Adineta steineri</name>
    <dbReference type="NCBI Taxonomy" id="433720"/>
    <lineage>
        <taxon>Eukaryota</taxon>
        <taxon>Metazoa</taxon>
        <taxon>Spiralia</taxon>
        <taxon>Gnathifera</taxon>
        <taxon>Rotifera</taxon>
        <taxon>Eurotatoria</taxon>
        <taxon>Bdelloidea</taxon>
        <taxon>Adinetida</taxon>
        <taxon>Adinetidae</taxon>
        <taxon>Adineta</taxon>
    </lineage>
</organism>
<comment type="caution">
    <text evidence="1">The sequence shown here is derived from an EMBL/GenBank/DDBJ whole genome shotgun (WGS) entry which is preliminary data.</text>
</comment>
<accession>A0A820SFL4</accession>
<feature type="non-terminal residue" evidence="1">
    <location>
        <position position="102"/>
    </location>
</feature>
<proteinExistence type="predicted"/>
<evidence type="ECO:0000313" key="1">
    <source>
        <dbReference type="EMBL" id="CAF4452005.1"/>
    </source>
</evidence>
<reference evidence="1" key="1">
    <citation type="submission" date="2021-02" db="EMBL/GenBank/DDBJ databases">
        <authorList>
            <person name="Nowell W R."/>
        </authorList>
    </citation>
    <scope>NUCLEOTIDE SEQUENCE</scope>
</reference>
<evidence type="ECO:0000313" key="2">
    <source>
        <dbReference type="Proteomes" id="UP000663868"/>
    </source>
</evidence>
<dbReference type="EMBL" id="CAJOBB010031606">
    <property type="protein sequence ID" value="CAF4452005.1"/>
    <property type="molecule type" value="Genomic_DNA"/>
</dbReference>
<name>A0A820SFL4_9BILA</name>
<dbReference type="Proteomes" id="UP000663868">
    <property type="component" value="Unassembled WGS sequence"/>
</dbReference>
<gene>
    <name evidence="1" type="ORF">KXQ929_LOCUS54011</name>
</gene>